<dbReference type="GO" id="GO:0005737">
    <property type="term" value="C:cytoplasm"/>
    <property type="evidence" value="ECO:0007669"/>
    <property type="project" value="UniProtKB-SubCell"/>
</dbReference>
<dbReference type="InterPro" id="IPR036565">
    <property type="entry name" value="Mur-like_cat_sf"/>
</dbReference>
<keyword evidence="3 10" id="KW-0132">Cell division</keyword>
<comment type="function">
    <text evidence="10 11">Involved in cell wall formation. Catalyzes the final step in the synthesis of UDP-N-acetylmuramoyl-pentapeptide, the precursor of murein.</text>
</comment>
<dbReference type="GO" id="GO:0005524">
    <property type="term" value="F:ATP binding"/>
    <property type="evidence" value="ECO:0007669"/>
    <property type="project" value="UniProtKB-UniRule"/>
</dbReference>
<dbReference type="InterPro" id="IPR005863">
    <property type="entry name" value="UDP-N-AcMur_synth"/>
</dbReference>
<evidence type="ECO:0000256" key="7">
    <source>
        <dbReference type="ARBA" id="ARBA00022984"/>
    </source>
</evidence>
<dbReference type="InterPro" id="IPR051046">
    <property type="entry name" value="MurCDEF_CellWall_CoF430Synth"/>
</dbReference>
<keyword evidence="4 10" id="KW-0547">Nucleotide-binding</keyword>
<evidence type="ECO:0000256" key="4">
    <source>
        <dbReference type="ARBA" id="ARBA00022741"/>
    </source>
</evidence>
<dbReference type="STRING" id="1838280.A6M21_10485"/>
<name>A0A1B7LEW4_9FIRM</name>
<comment type="caution">
    <text evidence="15">The sequence shown here is derived from an EMBL/GenBank/DDBJ whole genome shotgun (WGS) entry which is preliminary data.</text>
</comment>
<dbReference type="InterPro" id="IPR013221">
    <property type="entry name" value="Mur_ligase_cen"/>
</dbReference>
<dbReference type="InterPro" id="IPR004101">
    <property type="entry name" value="Mur_ligase_C"/>
</dbReference>
<keyword evidence="5 10" id="KW-0067">ATP-binding</keyword>
<keyword evidence="6 10" id="KW-0133">Cell shape</keyword>
<accession>A0A1B7LEW4</accession>
<dbReference type="EC" id="6.3.2.10" evidence="10 11"/>
<evidence type="ECO:0000256" key="6">
    <source>
        <dbReference type="ARBA" id="ARBA00022960"/>
    </source>
</evidence>
<evidence type="ECO:0000256" key="1">
    <source>
        <dbReference type="ARBA" id="ARBA00022490"/>
    </source>
</evidence>
<organism evidence="15 16">
    <name type="scientific">Desulfotomaculum copahuensis</name>
    <dbReference type="NCBI Taxonomy" id="1838280"/>
    <lineage>
        <taxon>Bacteria</taxon>
        <taxon>Bacillati</taxon>
        <taxon>Bacillota</taxon>
        <taxon>Clostridia</taxon>
        <taxon>Eubacteriales</taxon>
        <taxon>Desulfotomaculaceae</taxon>
        <taxon>Desulfotomaculum</taxon>
    </lineage>
</organism>
<comment type="similarity">
    <text evidence="10">Belongs to the MurCDEF family. MurF subfamily.</text>
</comment>
<proteinExistence type="inferred from homology"/>
<evidence type="ECO:0000259" key="13">
    <source>
        <dbReference type="Pfam" id="PF02875"/>
    </source>
</evidence>
<dbReference type="Gene3D" id="3.40.1390.10">
    <property type="entry name" value="MurE/MurF, N-terminal domain"/>
    <property type="match status" value="1"/>
</dbReference>
<keyword evidence="8 10" id="KW-0131">Cell cycle</keyword>
<evidence type="ECO:0000259" key="14">
    <source>
        <dbReference type="Pfam" id="PF08245"/>
    </source>
</evidence>
<evidence type="ECO:0000256" key="5">
    <source>
        <dbReference type="ARBA" id="ARBA00022840"/>
    </source>
</evidence>
<dbReference type="Pfam" id="PF01225">
    <property type="entry name" value="Mur_ligase"/>
    <property type="match status" value="1"/>
</dbReference>
<dbReference type="PANTHER" id="PTHR43024">
    <property type="entry name" value="UDP-N-ACETYLMURAMOYL-TRIPEPTIDE--D-ALANYL-D-ALANINE LIGASE"/>
    <property type="match status" value="1"/>
</dbReference>
<dbReference type="EMBL" id="LYVF01000158">
    <property type="protein sequence ID" value="OAT81812.1"/>
    <property type="molecule type" value="Genomic_DNA"/>
</dbReference>
<gene>
    <name evidence="10" type="primary">murF</name>
    <name evidence="15" type="ORF">A6M21_10485</name>
</gene>
<keyword evidence="9 10" id="KW-0961">Cell wall biogenesis/degradation</keyword>
<dbReference type="Gene3D" id="3.40.1190.10">
    <property type="entry name" value="Mur-like, catalytic domain"/>
    <property type="match status" value="1"/>
</dbReference>
<evidence type="ECO:0000256" key="9">
    <source>
        <dbReference type="ARBA" id="ARBA00023316"/>
    </source>
</evidence>
<dbReference type="PANTHER" id="PTHR43024:SF1">
    <property type="entry name" value="UDP-N-ACETYLMURAMOYL-TRIPEPTIDE--D-ALANYL-D-ALANINE LIGASE"/>
    <property type="match status" value="1"/>
</dbReference>
<dbReference type="GO" id="GO:0047480">
    <property type="term" value="F:UDP-N-acetylmuramoyl-tripeptide-D-alanyl-D-alanine ligase activity"/>
    <property type="evidence" value="ECO:0007669"/>
    <property type="project" value="UniProtKB-UniRule"/>
</dbReference>
<dbReference type="SUPFAM" id="SSF53244">
    <property type="entry name" value="MurD-like peptide ligases, peptide-binding domain"/>
    <property type="match status" value="1"/>
</dbReference>
<dbReference type="InterPro" id="IPR036615">
    <property type="entry name" value="Mur_ligase_C_dom_sf"/>
</dbReference>
<evidence type="ECO:0000256" key="10">
    <source>
        <dbReference type="HAMAP-Rule" id="MF_02019"/>
    </source>
</evidence>
<evidence type="ECO:0000256" key="11">
    <source>
        <dbReference type="RuleBase" id="RU004136"/>
    </source>
</evidence>
<dbReference type="RefSeq" id="WP_066668322.1">
    <property type="nucleotide sequence ID" value="NZ_LYVF01000158.1"/>
</dbReference>
<dbReference type="GO" id="GO:0071555">
    <property type="term" value="P:cell wall organization"/>
    <property type="evidence" value="ECO:0007669"/>
    <property type="project" value="UniProtKB-KW"/>
</dbReference>
<dbReference type="Pfam" id="PF02875">
    <property type="entry name" value="Mur_ligase_C"/>
    <property type="match status" value="1"/>
</dbReference>
<evidence type="ECO:0000313" key="15">
    <source>
        <dbReference type="EMBL" id="OAT81812.1"/>
    </source>
</evidence>
<dbReference type="OrthoDB" id="9801978at2"/>
<comment type="subcellular location">
    <subcellularLocation>
        <location evidence="10 11">Cytoplasm</location>
    </subcellularLocation>
</comment>
<dbReference type="AlphaFoldDB" id="A0A1B7LEW4"/>
<dbReference type="SUPFAM" id="SSF63418">
    <property type="entry name" value="MurE/MurF N-terminal domain"/>
    <property type="match status" value="1"/>
</dbReference>
<dbReference type="SUPFAM" id="SSF53623">
    <property type="entry name" value="MurD-like peptide ligases, catalytic domain"/>
    <property type="match status" value="1"/>
</dbReference>
<keyword evidence="1 10" id="KW-0963">Cytoplasm</keyword>
<dbReference type="GO" id="GO:0008766">
    <property type="term" value="F:UDP-N-acetylmuramoylalanyl-D-glutamyl-2,6-diaminopimelate-D-alanyl-D-alanine ligase activity"/>
    <property type="evidence" value="ECO:0007669"/>
    <property type="project" value="RHEA"/>
</dbReference>
<keyword evidence="7 10" id="KW-0573">Peptidoglycan synthesis</keyword>
<evidence type="ECO:0000313" key="16">
    <source>
        <dbReference type="Proteomes" id="UP000078532"/>
    </source>
</evidence>
<dbReference type="HAMAP" id="MF_02019">
    <property type="entry name" value="MurF"/>
    <property type="match status" value="1"/>
</dbReference>
<feature type="domain" description="Mur ligase N-terminal catalytic" evidence="12">
    <location>
        <begin position="26"/>
        <end position="97"/>
    </location>
</feature>
<dbReference type="GO" id="GO:0008360">
    <property type="term" value="P:regulation of cell shape"/>
    <property type="evidence" value="ECO:0007669"/>
    <property type="project" value="UniProtKB-KW"/>
</dbReference>
<comment type="catalytic activity">
    <reaction evidence="10 11">
        <text>D-alanyl-D-alanine + UDP-N-acetyl-alpha-D-muramoyl-L-alanyl-gamma-D-glutamyl-meso-2,6-diaminopimelate + ATP = UDP-N-acetyl-alpha-D-muramoyl-L-alanyl-gamma-D-glutamyl-meso-2,6-diaminopimeloyl-D-alanyl-D-alanine + ADP + phosphate + H(+)</text>
        <dbReference type="Rhea" id="RHEA:28374"/>
        <dbReference type="ChEBI" id="CHEBI:15378"/>
        <dbReference type="ChEBI" id="CHEBI:30616"/>
        <dbReference type="ChEBI" id="CHEBI:43474"/>
        <dbReference type="ChEBI" id="CHEBI:57822"/>
        <dbReference type="ChEBI" id="CHEBI:61386"/>
        <dbReference type="ChEBI" id="CHEBI:83905"/>
        <dbReference type="ChEBI" id="CHEBI:456216"/>
        <dbReference type="EC" id="6.3.2.10"/>
    </reaction>
</comment>
<dbReference type="GO" id="GO:0009252">
    <property type="term" value="P:peptidoglycan biosynthetic process"/>
    <property type="evidence" value="ECO:0007669"/>
    <property type="project" value="UniProtKB-UniRule"/>
</dbReference>
<evidence type="ECO:0000259" key="12">
    <source>
        <dbReference type="Pfam" id="PF01225"/>
    </source>
</evidence>
<sequence>MKKMSLGEAARAAGGRLCRGDAGREVASVCTDTRRLTPGQLFFALRGERYDAHQFVQQAVDSGACGVVVDRPVEIAGPAAVIQVADTLAALQQLARYNRDNYRVPVIGVTGSTGKTSTKDMITAVLSGRFSTLKTTGNRNNEIGLPLTLLEMDGGCDAVVLEMAMRGPGEIAALCRVARPTAAVITNIGEAHFERLGSVDNIARAKGEILDAVPADGFALLHRESPFIEREAARCRGKVLFFGTAPGADIRAVDVRAEGTGSRFTLLLAGAQVEVYLPLPGRHNVENALAAAGAGWMLGLPPAVVADGLARAAGGEMRLEIIRHRGMTIINDAYNANPASALAALDVLAETPARRRVAVLGDMLELGGRAVPGHRETGAVAASRADYLVAVGELARHIVEGALTAGLPAGRLSLCPSNAAAVALLRGLLTEGDAVLIKGSRGMQMEEIVRGITSAS</sequence>
<feature type="domain" description="Mur ligase C-terminal" evidence="13">
    <location>
        <begin position="317"/>
        <end position="441"/>
    </location>
</feature>
<protein>
    <recommendedName>
        <fullName evidence="10 11">UDP-N-acetylmuramoyl-tripeptide--D-alanyl-D-alanine ligase</fullName>
        <ecNumber evidence="10 11">6.3.2.10</ecNumber>
    </recommendedName>
    <alternativeName>
        <fullName evidence="10">D-alanyl-D-alanine-adding enzyme</fullName>
    </alternativeName>
</protein>
<dbReference type="UniPathway" id="UPA00219"/>
<feature type="domain" description="Mur ligase central" evidence="14">
    <location>
        <begin position="109"/>
        <end position="294"/>
    </location>
</feature>
<dbReference type="InterPro" id="IPR035911">
    <property type="entry name" value="MurE/MurF_N"/>
</dbReference>
<dbReference type="GO" id="GO:0051301">
    <property type="term" value="P:cell division"/>
    <property type="evidence" value="ECO:0007669"/>
    <property type="project" value="UniProtKB-KW"/>
</dbReference>
<evidence type="ECO:0000256" key="8">
    <source>
        <dbReference type="ARBA" id="ARBA00023306"/>
    </source>
</evidence>
<evidence type="ECO:0000256" key="3">
    <source>
        <dbReference type="ARBA" id="ARBA00022618"/>
    </source>
</evidence>
<dbReference type="Pfam" id="PF08245">
    <property type="entry name" value="Mur_ligase_M"/>
    <property type="match status" value="1"/>
</dbReference>
<evidence type="ECO:0000256" key="2">
    <source>
        <dbReference type="ARBA" id="ARBA00022598"/>
    </source>
</evidence>
<dbReference type="Proteomes" id="UP000078532">
    <property type="component" value="Unassembled WGS sequence"/>
</dbReference>
<reference evidence="15 16" key="1">
    <citation type="submission" date="2016-04" db="EMBL/GenBank/DDBJ databases">
        <authorList>
            <person name="Evans L.H."/>
            <person name="Alamgir A."/>
            <person name="Owens N."/>
            <person name="Weber N.D."/>
            <person name="Virtaneva K."/>
            <person name="Barbian K."/>
            <person name="Babar A."/>
            <person name="Rosenke K."/>
        </authorList>
    </citation>
    <scope>NUCLEOTIDE SEQUENCE [LARGE SCALE GENOMIC DNA]</scope>
    <source>
        <strain evidence="15 16">LMa1</strain>
    </source>
</reference>
<dbReference type="NCBIfam" id="TIGR01143">
    <property type="entry name" value="murF"/>
    <property type="match status" value="1"/>
</dbReference>
<keyword evidence="2 10" id="KW-0436">Ligase</keyword>
<dbReference type="InterPro" id="IPR000713">
    <property type="entry name" value="Mur_ligase_N"/>
</dbReference>
<keyword evidence="16" id="KW-1185">Reference proteome</keyword>
<comment type="pathway">
    <text evidence="10 11">Cell wall biogenesis; peptidoglycan biosynthesis.</text>
</comment>
<feature type="binding site" evidence="10">
    <location>
        <begin position="111"/>
        <end position="117"/>
    </location>
    <ligand>
        <name>ATP</name>
        <dbReference type="ChEBI" id="CHEBI:30616"/>
    </ligand>
</feature>
<dbReference type="Gene3D" id="3.90.190.20">
    <property type="entry name" value="Mur ligase, C-terminal domain"/>
    <property type="match status" value="1"/>
</dbReference>